<dbReference type="EMBL" id="CAMGYJ010000007">
    <property type="protein sequence ID" value="CAI0450514.1"/>
    <property type="molecule type" value="Genomic_DNA"/>
</dbReference>
<evidence type="ECO:0000313" key="2">
    <source>
        <dbReference type="EMBL" id="CAI0450514.1"/>
    </source>
</evidence>
<gene>
    <name evidence="2" type="ORF">LITE_LOCUS30549</name>
</gene>
<protein>
    <submittedName>
        <fullName evidence="2">Uncharacterized protein</fullName>
    </submittedName>
</protein>
<organism evidence="2 3">
    <name type="scientific">Linum tenue</name>
    <dbReference type="NCBI Taxonomy" id="586396"/>
    <lineage>
        <taxon>Eukaryota</taxon>
        <taxon>Viridiplantae</taxon>
        <taxon>Streptophyta</taxon>
        <taxon>Embryophyta</taxon>
        <taxon>Tracheophyta</taxon>
        <taxon>Spermatophyta</taxon>
        <taxon>Magnoliopsida</taxon>
        <taxon>eudicotyledons</taxon>
        <taxon>Gunneridae</taxon>
        <taxon>Pentapetalae</taxon>
        <taxon>rosids</taxon>
        <taxon>fabids</taxon>
        <taxon>Malpighiales</taxon>
        <taxon>Linaceae</taxon>
        <taxon>Linum</taxon>
    </lineage>
</organism>
<evidence type="ECO:0000256" key="1">
    <source>
        <dbReference type="SAM" id="MobiDB-lite"/>
    </source>
</evidence>
<feature type="region of interest" description="Disordered" evidence="1">
    <location>
        <begin position="1"/>
        <end position="81"/>
    </location>
</feature>
<accession>A0AAV0MW86</accession>
<keyword evidence="3" id="KW-1185">Reference proteome</keyword>
<dbReference type="AlphaFoldDB" id="A0AAV0MW86"/>
<proteinExistence type="predicted"/>
<sequence length="125" mass="13318">MRAEQPYVEAKNERQVRMEQPGEVALLPASREKDESVDAVAATTEASRLNEHDGASAEEEPPVEAPTNEAKKPSPERDEEVGASELLLLLITSFEGRGLDGPCMGVTICNKASKAKSRGGVVVTG</sequence>
<comment type="caution">
    <text evidence="2">The sequence shown here is derived from an EMBL/GenBank/DDBJ whole genome shotgun (WGS) entry which is preliminary data.</text>
</comment>
<dbReference type="Proteomes" id="UP001154282">
    <property type="component" value="Unassembled WGS sequence"/>
</dbReference>
<evidence type="ECO:0000313" key="3">
    <source>
        <dbReference type="Proteomes" id="UP001154282"/>
    </source>
</evidence>
<name>A0AAV0MW86_9ROSI</name>
<reference evidence="2" key="1">
    <citation type="submission" date="2022-08" db="EMBL/GenBank/DDBJ databases">
        <authorList>
            <person name="Gutierrez-Valencia J."/>
        </authorList>
    </citation>
    <scope>NUCLEOTIDE SEQUENCE</scope>
</reference>